<reference evidence="3" key="1">
    <citation type="submission" date="2023-07" db="EMBL/GenBank/DDBJ databases">
        <title>Murine gut Bacillus species.</title>
        <authorList>
            <person name="Gutman E."/>
            <person name="Hashuel R."/>
            <person name="Litvak Y."/>
        </authorList>
    </citation>
    <scope>NUCLEOTIDE SEQUENCE</scope>
    <source>
        <strain evidence="3">RU283</strain>
    </source>
</reference>
<feature type="compositionally biased region" description="Low complexity" evidence="2">
    <location>
        <begin position="1"/>
        <end position="16"/>
    </location>
</feature>
<name>A0AA90PAP5_9BACI</name>
<gene>
    <name evidence="3" type="ORF">Q8G35_22450</name>
</gene>
<dbReference type="EMBL" id="JAUUTP010000032">
    <property type="protein sequence ID" value="MDP1421062.1"/>
    <property type="molecule type" value="Genomic_DNA"/>
</dbReference>
<dbReference type="AlphaFoldDB" id="A0AA90PAP5"/>
<evidence type="ECO:0000256" key="1">
    <source>
        <dbReference type="SAM" id="Coils"/>
    </source>
</evidence>
<feature type="coiled-coil region" evidence="1">
    <location>
        <begin position="97"/>
        <end position="155"/>
    </location>
</feature>
<dbReference type="Proteomes" id="UP001178277">
    <property type="component" value="Unassembled WGS sequence"/>
</dbReference>
<keyword evidence="1" id="KW-0175">Coiled coil</keyword>
<dbReference type="RefSeq" id="WP_305162132.1">
    <property type="nucleotide sequence ID" value="NZ_JAUUTP010000032.1"/>
</dbReference>
<sequence>MDEQINENNVKNSNNNIDKDTINLTSNSLKNENSMDLNSIMQLATTLLKNDTLMNTVTGISKNKQSSTAPVTKVPEKQENTELVSLYQKLEKIDNVISAMQQENTGLSQKLEKIDNEVSDIKQENIILASLSIILVNIEFEISELRKEIQDLKRT</sequence>
<protein>
    <submittedName>
        <fullName evidence="3">Uncharacterized protein</fullName>
    </submittedName>
</protein>
<feature type="region of interest" description="Disordered" evidence="2">
    <location>
        <begin position="1"/>
        <end position="20"/>
    </location>
</feature>
<organism evidence="3 4">
    <name type="scientific">Peribacillus simplex</name>
    <dbReference type="NCBI Taxonomy" id="1478"/>
    <lineage>
        <taxon>Bacteria</taxon>
        <taxon>Bacillati</taxon>
        <taxon>Bacillota</taxon>
        <taxon>Bacilli</taxon>
        <taxon>Bacillales</taxon>
        <taxon>Bacillaceae</taxon>
        <taxon>Peribacillus</taxon>
    </lineage>
</organism>
<evidence type="ECO:0000256" key="2">
    <source>
        <dbReference type="SAM" id="MobiDB-lite"/>
    </source>
</evidence>
<evidence type="ECO:0000313" key="4">
    <source>
        <dbReference type="Proteomes" id="UP001178277"/>
    </source>
</evidence>
<evidence type="ECO:0000313" key="3">
    <source>
        <dbReference type="EMBL" id="MDP1421062.1"/>
    </source>
</evidence>
<comment type="caution">
    <text evidence="3">The sequence shown here is derived from an EMBL/GenBank/DDBJ whole genome shotgun (WGS) entry which is preliminary data.</text>
</comment>
<proteinExistence type="predicted"/>
<accession>A0AA90PAP5</accession>